<organism evidence="4 5">
    <name type="scientific">Steinernema hermaphroditum</name>
    <dbReference type="NCBI Taxonomy" id="289476"/>
    <lineage>
        <taxon>Eukaryota</taxon>
        <taxon>Metazoa</taxon>
        <taxon>Ecdysozoa</taxon>
        <taxon>Nematoda</taxon>
        <taxon>Chromadorea</taxon>
        <taxon>Rhabditida</taxon>
        <taxon>Tylenchina</taxon>
        <taxon>Panagrolaimomorpha</taxon>
        <taxon>Strongyloidoidea</taxon>
        <taxon>Steinernematidae</taxon>
        <taxon>Steinernema</taxon>
    </lineage>
</organism>
<dbReference type="SMART" id="SM00404">
    <property type="entry name" value="PTPc_motif"/>
    <property type="match status" value="1"/>
</dbReference>
<dbReference type="PANTHER" id="PTHR46163">
    <property type="entry name" value="TYROSINE-PROTEIN PHOSPHATASE-RELATED"/>
    <property type="match status" value="1"/>
</dbReference>
<feature type="compositionally biased region" description="Basic and acidic residues" evidence="1">
    <location>
        <begin position="73"/>
        <end position="86"/>
    </location>
</feature>
<dbReference type="GO" id="GO:0004725">
    <property type="term" value="F:protein tyrosine phosphatase activity"/>
    <property type="evidence" value="ECO:0007669"/>
    <property type="project" value="InterPro"/>
</dbReference>
<dbReference type="PROSITE" id="PS50055">
    <property type="entry name" value="TYR_PHOSPHATASE_PTP"/>
    <property type="match status" value="1"/>
</dbReference>
<name>A0AA39IJ49_9BILA</name>
<keyword evidence="5" id="KW-1185">Reference proteome</keyword>
<dbReference type="Proteomes" id="UP001175271">
    <property type="component" value="Unassembled WGS sequence"/>
</dbReference>
<feature type="domain" description="Tyrosine-protein phosphatase" evidence="2">
    <location>
        <begin position="144"/>
        <end position="394"/>
    </location>
</feature>
<dbReference type="InterPro" id="IPR003595">
    <property type="entry name" value="Tyr_Pase_cat"/>
</dbReference>
<protein>
    <recommendedName>
        <fullName evidence="6">Tyrosine-protein phosphatase domain-containing protein</fullName>
    </recommendedName>
</protein>
<dbReference type="InterPro" id="IPR016130">
    <property type="entry name" value="Tyr_Pase_AS"/>
</dbReference>
<gene>
    <name evidence="4" type="ORF">QR680_008712</name>
</gene>
<dbReference type="PANTHER" id="PTHR46163:SF2">
    <property type="entry name" value="PROTEIN-TYROSINE PHOSPHATASE"/>
    <property type="match status" value="1"/>
</dbReference>
<comment type="caution">
    <text evidence="4">The sequence shown here is derived from an EMBL/GenBank/DDBJ whole genome shotgun (WGS) entry which is preliminary data.</text>
</comment>
<feature type="region of interest" description="Disordered" evidence="1">
    <location>
        <begin position="63"/>
        <end position="123"/>
    </location>
</feature>
<dbReference type="Pfam" id="PF00102">
    <property type="entry name" value="Y_phosphatase"/>
    <property type="match status" value="1"/>
</dbReference>
<dbReference type="CDD" id="cd00047">
    <property type="entry name" value="PTPc"/>
    <property type="match status" value="1"/>
</dbReference>
<feature type="compositionally biased region" description="Basic and acidic residues" evidence="1">
    <location>
        <begin position="98"/>
        <end position="111"/>
    </location>
</feature>
<evidence type="ECO:0000259" key="2">
    <source>
        <dbReference type="PROSITE" id="PS50055"/>
    </source>
</evidence>
<dbReference type="PROSITE" id="PS00383">
    <property type="entry name" value="TYR_PHOSPHATASE_1"/>
    <property type="match status" value="1"/>
</dbReference>
<evidence type="ECO:0000259" key="3">
    <source>
        <dbReference type="PROSITE" id="PS50056"/>
    </source>
</evidence>
<dbReference type="InterPro" id="IPR052782">
    <property type="entry name" value="Oocyte-zygote_transition_reg"/>
</dbReference>
<proteinExistence type="predicted"/>
<evidence type="ECO:0000313" key="5">
    <source>
        <dbReference type="Proteomes" id="UP001175271"/>
    </source>
</evidence>
<dbReference type="InterPro" id="IPR000387">
    <property type="entry name" value="Tyr_Pase_dom"/>
</dbReference>
<dbReference type="SMART" id="SM00194">
    <property type="entry name" value="PTPc"/>
    <property type="match status" value="1"/>
</dbReference>
<dbReference type="SUPFAM" id="SSF52799">
    <property type="entry name" value="(Phosphotyrosine protein) phosphatases II"/>
    <property type="match status" value="1"/>
</dbReference>
<dbReference type="InterPro" id="IPR029021">
    <property type="entry name" value="Prot-tyrosine_phosphatase-like"/>
</dbReference>
<evidence type="ECO:0008006" key="6">
    <source>
        <dbReference type="Google" id="ProtNLM"/>
    </source>
</evidence>
<reference evidence="4" key="1">
    <citation type="submission" date="2023-06" db="EMBL/GenBank/DDBJ databases">
        <title>Genomic analysis of the entomopathogenic nematode Steinernema hermaphroditum.</title>
        <authorList>
            <person name="Schwarz E.M."/>
            <person name="Heppert J.K."/>
            <person name="Baniya A."/>
            <person name="Schwartz H.T."/>
            <person name="Tan C.-H."/>
            <person name="Antoshechkin I."/>
            <person name="Sternberg P.W."/>
            <person name="Goodrich-Blair H."/>
            <person name="Dillman A.R."/>
        </authorList>
    </citation>
    <scope>NUCLEOTIDE SEQUENCE</scope>
    <source>
        <strain evidence="4">PS9179</strain>
        <tissue evidence="4">Whole animal</tissue>
    </source>
</reference>
<feature type="domain" description="Tyrosine specific protein phosphatases" evidence="3">
    <location>
        <begin position="316"/>
        <end position="385"/>
    </location>
</feature>
<evidence type="ECO:0000313" key="4">
    <source>
        <dbReference type="EMBL" id="KAK0424526.1"/>
    </source>
</evidence>
<sequence>MFLSPLHATLKTSKYVIVLQKCPNWLHPRDNVEYTQKSFVPRAGRPSPPPQFHVFWMTSKSLVMKPQSRRKSNQKDKPGKGTMKEDELNDDGTQMERNLPRGKERKGDSKVRISKRPSTGLGGADKAQLREFCLEATKTGVAKLVKDFNETRAASLKTPISRTAFDHNMDKNRYKDVVCGDEGRVVLTWPPGHPNDYIHANWVPVHGEKRYICTQGPTEKTVEDFWRLVWQEKCKSIVMLCGVMEMGKKKCEQYWPAKEGEQMTSGLLTIRNVKVHDPEKMLTSSNLELSWQGQTHRVDHILWNGWPDRGVPDNHLACLRLVRKVAPLAPVIVHCSAGIGRTGTIVGLDMCQVSLQNGEPVNMADIVKELRVHRHGSVQTDVQYIYMHRVIFSLAENKKAIQESDIAQFITDYQAFIKSKGG</sequence>
<dbReference type="EMBL" id="JAUCMV010000001">
    <property type="protein sequence ID" value="KAK0424526.1"/>
    <property type="molecule type" value="Genomic_DNA"/>
</dbReference>
<accession>A0AA39IJ49</accession>
<dbReference type="PROSITE" id="PS50056">
    <property type="entry name" value="TYR_PHOSPHATASE_2"/>
    <property type="match status" value="1"/>
</dbReference>
<dbReference type="Gene3D" id="3.90.190.10">
    <property type="entry name" value="Protein tyrosine phosphatase superfamily"/>
    <property type="match status" value="1"/>
</dbReference>
<evidence type="ECO:0000256" key="1">
    <source>
        <dbReference type="SAM" id="MobiDB-lite"/>
    </source>
</evidence>
<dbReference type="AlphaFoldDB" id="A0AA39IJ49"/>
<dbReference type="PRINTS" id="PR00700">
    <property type="entry name" value="PRTYPHPHTASE"/>
</dbReference>
<dbReference type="InterPro" id="IPR000242">
    <property type="entry name" value="PTP_cat"/>
</dbReference>